<dbReference type="HOGENOM" id="CLU_116732_0_1_4"/>
<keyword evidence="1" id="KW-1133">Transmembrane helix</keyword>
<evidence type="ECO:0000313" key="3">
    <source>
        <dbReference type="Proteomes" id="UP000005336"/>
    </source>
</evidence>
<feature type="transmembrane region" description="Helical" evidence="1">
    <location>
        <begin position="39"/>
        <end position="62"/>
    </location>
</feature>
<dbReference type="STRING" id="1030841.HMPREF9370_0208"/>
<evidence type="ECO:0000313" key="2">
    <source>
        <dbReference type="EMBL" id="EGZ51179.1"/>
    </source>
</evidence>
<dbReference type="EMBL" id="AGAZ01000008">
    <property type="protein sequence ID" value="EGZ51179.1"/>
    <property type="molecule type" value="Genomic_DNA"/>
</dbReference>
<protein>
    <submittedName>
        <fullName evidence="2">Nodulation efficiency NfeD family protein</fullName>
    </submittedName>
</protein>
<keyword evidence="1" id="KW-0812">Transmembrane</keyword>
<gene>
    <name evidence="2" type="ORF">HMPREF9370_0208</name>
</gene>
<keyword evidence="1" id="KW-0472">Membrane</keyword>
<accession>G4CM99</accession>
<reference evidence="2 3" key="1">
    <citation type="submission" date="2011-06" db="EMBL/GenBank/DDBJ databases">
        <authorList>
            <person name="Muzny D."/>
            <person name="Qin X."/>
            <person name="Deng J."/>
            <person name="Jiang H."/>
            <person name="Liu Y."/>
            <person name="Qu J."/>
            <person name="Song X.-Z."/>
            <person name="Zhang L."/>
            <person name="Thornton R."/>
            <person name="Coyle M."/>
            <person name="Francisco L."/>
            <person name="Jackson L."/>
            <person name="Javaid M."/>
            <person name="Korchina V."/>
            <person name="Kovar C."/>
            <person name="Mata R."/>
            <person name="Mathew T."/>
            <person name="Ngo R."/>
            <person name="Nguyen L."/>
            <person name="Nguyen N."/>
            <person name="Okwuonu G."/>
            <person name="Ongeri F."/>
            <person name="Pham C."/>
            <person name="Simmons D."/>
            <person name="Wilczek-Boney K."/>
            <person name="Hale W."/>
            <person name="Jakkamsetti A."/>
            <person name="Pham P."/>
            <person name="Ruth R."/>
            <person name="San Lucas F."/>
            <person name="Warren J."/>
            <person name="Zhang J."/>
            <person name="Zhao Z."/>
            <person name="Zhou C."/>
            <person name="Zhu D."/>
            <person name="Lee S."/>
            <person name="Bess C."/>
            <person name="Blankenburg K."/>
            <person name="Forbes L."/>
            <person name="Fu Q."/>
            <person name="Gubbala S."/>
            <person name="Hirani K."/>
            <person name="Jayaseelan J.C."/>
            <person name="Lara F."/>
            <person name="Munidasa M."/>
            <person name="Palculict T."/>
            <person name="Patil S."/>
            <person name="Pu L.-L."/>
            <person name="Saada N."/>
            <person name="Tang L."/>
            <person name="Weissenberger G."/>
            <person name="Zhu Y."/>
            <person name="Hemphill L."/>
            <person name="Shang Y."/>
            <person name="Youmans B."/>
            <person name="Ayvaz T."/>
            <person name="Ross M."/>
            <person name="Santibanez J."/>
            <person name="Aqrawi P."/>
            <person name="Gross S."/>
            <person name="Joshi V."/>
            <person name="Fowler G."/>
            <person name="Nazareth L."/>
            <person name="Reid J."/>
            <person name="Worley K."/>
            <person name="Petrosino J."/>
            <person name="Highlander S."/>
            <person name="Gibbs R."/>
        </authorList>
    </citation>
    <scope>NUCLEOTIDE SEQUENCE [LARGE SCALE GENOMIC DNA]</scope>
    <source>
        <strain evidence="2 3">9715</strain>
    </source>
</reference>
<dbReference type="AlphaFoldDB" id="G4CM99"/>
<comment type="caution">
    <text evidence="2">The sequence shown here is derived from an EMBL/GenBank/DDBJ whole genome shotgun (WGS) entry which is preliminary data.</text>
</comment>
<dbReference type="Proteomes" id="UP000005336">
    <property type="component" value="Unassembled WGS sequence"/>
</dbReference>
<keyword evidence="3" id="KW-1185">Reference proteome</keyword>
<feature type="transmembrane region" description="Helical" evidence="1">
    <location>
        <begin position="7"/>
        <end position="33"/>
    </location>
</feature>
<sequence length="141" mass="15324">MLMVYWFIAAALVLILELFIGTIYLMVVSAALFGAGIAVWLFGNLTAGILTAAVLSAVGIWWTHGWIARHRRSAHEETARNDLDIGQSVHIMRHLGGGLYEVHYRGTVWQAQAENVSGSSAAPHSAVITGKNGNLLIIHLH</sequence>
<dbReference type="PATRIC" id="fig|1030841.3.peg.219"/>
<name>G4CM99_9NEIS</name>
<proteinExistence type="predicted"/>
<organism evidence="2 3">
    <name type="scientific">Neisseria wadsworthii 9715</name>
    <dbReference type="NCBI Taxonomy" id="1030841"/>
    <lineage>
        <taxon>Bacteria</taxon>
        <taxon>Pseudomonadati</taxon>
        <taxon>Pseudomonadota</taxon>
        <taxon>Betaproteobacteria</taxon>
        <taxon>Neisseriales</taxon>
        <taxon>Neisseriaceae</taxon>
        <taxon>Neisseria</taxon>
    </lineage>
</organism>
<evidence type="ECO:0000256" key="1">
    <source>
        <dbReference type="SAM" id="Phobius"/>
    </source>
</evidence>